<evidence type="ECO:0000313" key="2">
    <source>
        <dbReference type="Proteomes" id="UP001177670"/>
    </source>
</evidence>
<proteinExistence type="predicted"/>
<keyword evidence="2" id="KW-1185">Reference proteome</keyword>
<sequence>VIRQCCLLLPVSRCKTHFRESAENIDRFVAKRICICDEIRVHAHNFRGNDTIKIQDSETQ</sequence>
<feature type="non-terminal residue" evidence="1">
    <location>
        <position position="60"/>
    </location>
</feature>
<organism evidence="1 2">
    <name type="scientific">Melipona bicolor</name>
    <dbReference type="NCBI Taxonomy" id="60889"/>
    <lineage>
        <taxon>Eukaryota</taxon>
        <taxon>Metazoa</taxon>
        <taxon>Ecdysozoa</taxon>
        <taxon>Arthropoda</taxon>
        <taxon>Hexapoda</taxon>
        <taxon>Insecta</taxon>
        <taxon>Pterygota</taxon>
        <taxon>Neoptera</taxon>
        <taxon>Endopterygota</taxon>
        <taxon>Hymenoptera</taxon>
        <taxon>Apocrita</taxon>
        <taxon>Aculeata</taxon>
        <taxon>Apoidea</taxon>
        <taxon>Anthophila</taxon>
        <taxon>Apidae</taxon>
        <taxon>Melipona</taxon>
    </lineage>
</organism>
<evidence type="ECO:0000313" key="1">
    <source>
        <dbReference type="EMBL" id="KAK1123041.1"/>
    </source>
</evidence>
<dbReference type="EMBL" id="JAHYIQ010000021">
    <property type="protein sequence ID" value="KAK1123041.1"/>
    <property type="molecule type" value="Genomic_DNA"/>
</dbReference>
<comment type="caution">
    <text evidence="1">The sequence shown here is derived from an EMBL/GenBank/DDBJ whole genome shotgun (WGS) entry which is preliminary data.</text>
</comment>
<dbReference type="AlphaFoldDB" id="A0AA40FQB3"/>
<accession>A0AA40FQB3</accession>
<gene>
    <name evidence="1" type="ORF">K0M31_008677</name>
</gene>
<name>A0AA40FQB3_9HYME</name>
<protein>
    <submittedName>
        <fullName evidence="1">Uncharacterized protein</fullName>
    </submittedName>
</protein>
<feature type="non-terminal residue" evidence="1">
    <location>
        <position position="1"/>
    </location>
</feature>
<reference evidence="1" key="1">
    <citation type="submission" date="2021-10" db="EMBL/GenBank/DDBJ databases">
        <title>Melipona bicolor Genome sequencing and assembly.</title>
        <authorList>
            <person name="Araujo N.S."/>
            <person name="Arias M.C."/>
        </authorList>
    </citation>
    <scope>NUCLEOTIDE SEQUENCE</scope>
    <source>
        <strain evidence="1">USP_2M_L1-L4_2017</strain>
        <tissue evidence="1">Whole body</tissue>
    </source>
</reference>
<dbReference type="Proteomes" id="UP001177670">
    <property type="component" value="Unassembled WGS sequence"/>
</dbReference>